<evidence type="ECO:0000313" key="1">
    <source>
        <dbReference type="EMBL" id="CRK97696.1"/>
    </source>
</evidence>
<dbReference type="EMBL" id="CVRI01000047">
    <property type="protein sequence ID" value="CRK97696.1"/>
    <property type="molecule type" value="Genomic_DNA"/>
</dbReference>
<evidence type="ECO:0000313" key="2">
    <source>
        <dbReference type="Proteomes" id="UP000183832"/>
    </source>
</evidence>
<dbReference type="AlphaFoldDB" id="A0A1J1IBU1"/>
<organism evidence="1 2">
    <name type="scientific">Clunio marinus</name>
    <dbReference type="NCBI Taxonomy" id="568069"/>
    <lineage>
        <taxon>Eukaryota</taxon>
        <taxon>Metazoa</taxon>
        <taxon>Ecdysozoa</taxon>
        <taxon>Arthropoda</taxon>
        <taxon>Hexapoda</taxon>
        <taxon>Insecta</taxon>
        <taxon>Pterygota</taxon>
        <taxon>Neoptera</taxon>
        <taxon>Endopterygota</taxon>
        <taxon>Diptera</taxon>
        <taxon>Nematocera</taxon>
        <taxon>Chironomoidea</taxon>
        <taxon>Chironomidae</taxon>
        <taxon>Clunio</taxon>
    </lineage>
</organism>
<reference evidence="1 2" key="1">
    <citation type="submission" date="2015-04" db="EMBL/GenBank/DDBJ databases">
        <authorList>
            <person name="Syromyatnikov M.Y."/>
            <person name="Popov V.N."/>
        </authorList>
    </citation>
    <scope>NUCLEOTIDE SEQUENCE [LARGE SCALE GENOMIC DNA]</scope>
</reference>
<dbReference type="Proteomes" id="UP000183832">
    <property type="component" value="Unassembled WGS sequence"/>
</dbReference>
<name>A0A1J1IBU1_9DIPT</name>
<gene>
    <name evidence="1" type="ORF">CLUMA_CG011076</name>
</gene>
<sequence>MSRMHLTADKNISGLLSIHEPYMVVLMEKLLSYRMLEKQPNWHLTIHILIHLFISSQAFKAFERL</sequence>
<keyword evidence="2" id="KW-1185">Reference proteome</keyword>
<proteinExistence type="predicted"/>
<accession>A0A1J1IBU1</accession>
<protein>
    <submittedName>
        <fullName evidence="1">CLUMA_CG011076, isoform A</fullName>
    </submittedName>
</protein>